<evidence type="ECO:0000256" key="2">
    <source>
        <dbReference type="ARBA" id="ARBA00022723"/>
    </source>
</evidence>
<feature type="domain" description="Xylanolytic transcriptional activator regulatory" evidence="6">
    <location>
        <begin position="100"/>
        <end position="249"/>
    </location>
</feature>
<feature type="non-terminal residue" evidence="7">
    <location>
        <position position="329"/>
    </location>
</feature>
<evidence type="ECO:0000256" key="1">
    <source>
        <dbReference type="ARBA" id="ARBA00004123"/>
    </source>
</evidence>
<gene>
    <name evidence="7" type="ORF">PHACADRAFT_105577</name>
</gene>
<dbReference type="Gene3D" id="4.10.240.10">
    <property type="entry name" value="Zn(2)-C6 fungal-type DNA-binding domain"/>
    <property type="match status" value="1"/>
</dbReference>
<evidence type="ECO:0000256" key="4">
    <source>
        <dbReference type="ARBA" id="ARBA00023163"/>
    </source>
</evidence>
<comment type="subcellular location">
    <subcellularLocation>
        <location evidence="1">Nucleus</location>
    </subcellularLocation>
</comment>
<dbReference type="PANTHER" id="PTHR47338:SF29">
    <property type="entry name" value="ZN(2)-C6 FUNGAL-TYPE DOMAIN-CONTAINING PROTEIN"/>
    <property type="match status" value="1"/>
</dbReference>
<sequence length="329" mass="37497">KCDGNHPVCRQCVRFSRENECVFVPGPAPSNSRMLEQEIKRLESQIRDLELRGVRLPEVLSSPSMFPASWWEPADPPRNVAQTLILAFLPHASKFGFFLDKPRFVRSVTGSANTGDRIPAVLRYVVYLWGIHIIRQVDYEDAFLQRTLRSLQQELSNQTDIVHALQAEILLAYYFFDCDRLLEGQQHVSGALSLARSCKLHKFGPGRHASNALLPPPLDSTDEQMRVNAWWQLFALEKSWTTALDTLSLITEREPENVIDTPWPRDPVSYALRHQAESFGMTYPPGSKAPSHLMDDLYSCSWLIPEATGRTSLLPYMPRRPCYTKGLLM</sequence>
<evidence type="ECO:0000259" key="6">
    <source>
        <dbReference type="Pfam" id="PF04082"/>
    </source>
</evidence>
<dbReference type="AlphaFoldDB" id="K5UK96"/>
<dbReference type="KEGG" id="pco:PHACADRAFT_105577"/>
<reference evidence="7 8" key="1">
    <citation type="journal article" date="2012" name="BMC Genomics">
        <title>Comparative genomics of the white-rot fungi, Phanerochaete carnosa and P. chrysosporium, to elucidate the genetic basis of the distinct wood types they colonize.</title>
        <authorList>
            <person name="Suzuki H."/>
            <person name="MacDonald J."/>
            <person name="Syed K."/>
            <person name="Salamov A."/>
            <person name="Hori C."/>
            <person name="Aerts A."/>
            <person name="Henrissat B."/>
            <person name="Wiebenga A."/>
            <person name="vanKuyk P.A."/>
            <person name="Barry K."/>
            <person name="Lindquist E."/>
            <person name="LaButti K."/>
            <person name="Lapidus A."/>
            <person name="Lucas S."/>
            <person name="Coutinho P."/>
            <person name="Gong Y."/>
            <person name="Samejima M."/>
            <person name="Mahadevan R."/>
            <person name="Abou-Zaid M."/>
            <person name="de Vries R.P."/>
            <person name="Igarashi K."/>
            <person name="Yadav J.S."/>
            <person name="Grigoriev I.V."/>
            <person name="Master E.R."/>
        </authorList>
    </citation>
    <scope>NUCLEOTIDE SEQUENCE [LARGE SCALE GENOMIC DNA]</scope>
    <source>
        <strain evidence="7 8">HHB-10118-sp</strain>
    </source>
</reference>
<dbReference type="Proteomes" id="UP000008370">
    <property type="component" value="Unassembled WGS sequence"/>
</dbReference>
<dbReference type="GO" id="GO:0000981">
    <property type="term" value="F:DNA-binding transcription factor activity, RNA polymerase II-specific"/>
    <property type="evidence" value="ECO:0007669"/>
    <property type="project" value="InterPro"/>
</dbReference>
<dbReference type="GO" id="GO:0005634">
    <property type="term" value="C:nucleus"/>
    <property type="evidence" value="ECO:0007669"/>
    <property type="project" value="UniProtKB-SubCell"/>
</dbReference>
<dbReference type="GeneID" id="18907356"/>
<dbReference type="CDD" id="cd00067">
    <property type="entry name" value="GAL4"/>
    <property type="match status" value="1"/>
</dbReference>
<dbReference type="RefSeq" id="XP_007401221.1">
    <property type="nucleotide sequence ID" value="XM_007401159.1"/>
</dbReference>
<evidence type="ECO:0000256" key="5">
    <source>
        <dbReference type="ARBA" id="ARBA00023242"/>
    </source>
</evidence>
<protein>
    <recommendedName>
        <fullName evidence="6">Xylanolytic transcriptional activator regulatory domain-containing protein</fullName>
    </recommendedName>
</protein>
<dbReference type="PANTHER" id="PTHR47338">
    <property type="entry name" value="ZN(II)2CYS6 TRANSCRIPTION FACTOR (EUROFUNG)-RELATED"/>
    <property type="match status" value="1"/>
</dbReference>
<keyword evidence="4" id="KW-0804">Transcription</keyword>
<dbReference type="InterPro" id="IPR036864">
    <property type="entry name" value="Zn2-C6_fun-type_DNA-bd_sf"/>
</dbReference>
<dbReference type="Pfam" id="PF04082">
    <property type="entry name" value="Fungal_trans"/>
    <property type="match status" value="1"/>
</dbReference>
<evidence type="ECO:0000256" key="3">
    <source>
        <dbReference type="ARBA" id="ARBA00023015"/>
    </source>
</evidence>
<dbReference type="GO" id="GO:0006351">
    <property type="term" value="P:DNA-templated transcription"/>
    <property type="evidence" value="ECO:0007669"/>
    <property type="project" value="InterPro"/>
</dbReference>
<keyword evidence="2" id="KW-0479">Metal-binding</keyword>
<dbReference type="GO" id="GO:0003677">
    <property type="term" value="F:DNA binding"/>
    <property type="evidence" value="ECO:0007669"/>
    <property type="project" value="InterPro"/>
</dbReference>
<dbReference type="InterPro" id="IPR001138">
    <property type="entry name" value="Zn2Cys6_DnaBD"/>
</dbReference>
<dbReference type="HOGENOM" id="CLU_846095_0_0_1"/>
<dbReference type="STRING" id="650164.K5UK96"/>
<keyword evidence="5" id="KW-0539">Nucleus</keyword>
<dbReference type="InParanoid" id="K5UK96"/>
<evidence type="ECO:0000313" key="7">
    <source>
        <dbReference type="EMBL" id="EKM50026.1"/>
    </source>
</evidence>
<evidence type="ECO:0000313" key="8">
    <source>
        <dbReference type="Proteomes" id="UP000008370"/>
    </source>
</evidence>
<dbReference type="CDD" id="cd12148">
    <property type="entry name" value="fungal_TF_MHR"/>
    <property type="match status" value="1"/>
</dbReference>
<dbReference type="EMBL" id="JH930479">
    <property type="protein sequence ID" value="EKM50026.1"/>
    <property type="molecule type" value="Genomic_DNA"/>
</dbReference>
<name>K5UK96_PHACS</name>
<dbReference type="OrthoDB" id="2309723at2759"/>
<proteinExistence type="predicted"/>
<dbReference type="GO" id="GO:0008270">
    <property type="term" value="F:zinc ion binding"/>
    <property type="evidence" value="ECO:0007669"/>
    <property type="project" value="InterPro"/>
</dbReference>
<keyword evidence="3" id="KW-0805">Transcription regulation</keyword>
<organism evidence="7 8">
    <name type="scientific">Phanerochaete carnosa (strain HHB-10118-sp)</name>
    <name type="common">White-rot fungus</name>
    <name type="synonym">Peniophora carnosa</name>
    <dbReference type="NCBI Taxonomy" id="650164"/>
    <lineage>
        <taxon>Eukaryota</taxon>
        <taxon>Fungi</taxon>
        <taxon>Dikarya</taxon>
        <taxon>Basidiomycota</taxon>
        <taxon>Agaricomycotina</taxon>
        <taxon>Agaricomycetes</taxon>
        <taxon>Polyporales</taxon>
        <taxon>Phanerochaetaceae</taxon>
        <taxon>Phanerochaete</taxon>
    </lineage>
</organism>
<keyword evidence="8" id="KW-1185">Reference proteome</keyword>
<dbReference type="InterPro" id="IPR050815">
    <property type="entry name" value="TF_fung"/>
</dbReference>
<dbReference type="InterPro" id="IPR007219">
    <property type="entry name" value="XnlR_reg_dom"/>
</dbReference>
<accession>K5UK96</accession>